<dbReference type="InterPro" id="IPR024791">
    <property type="entry name" value="Cyt_c/ubiquinol_Oxase_su3"/>
</dbReference>
<evidence type="ECO:0000256" key="4">
    <source>
        <dbReference type="ARBA" id="ARBA00022989"/>
    </source>
</evidence>
<dbReference type="RefSeq" id="WP_149755755.1">
    <property type="nucleotide sequence ID" value="NZ_FOMS01000005.1"/>
</dbReference>
<dbReference type="GO" id="GO:0004129">
    <property type="term" value="F:cytochrome-c oxidase activity"/>
    <property type="evidence" value="ECO:0007669"/>
    <property type="project" value="InterPro"/>
</dbReference>
<evidence type="ECO:0000256" key="1">
    <source>
        <dbReference type="ARBA" id="ARBA00004141"/>
    </source>
</evidence>
<evidence type="ECO:0000313" key="10">
    <source>
        <dbReference type="Proteomes" id="UP000325289"/>
    </source>
</evidence>
<reference evidence="9 10" key="1">
    <citation type="submission" date="2016-10" db="EMBL/GenBank/DDBJ databases">
        <authorList>
            <person name="Varghese N."/>
            <person name="Submissions S."/>
        </authorList>
    </citation>
    <scope>NUCLEOTIDE SEQUENCE [LARGE SCALE GENOMIC DNA]</scope>
    <source>
        <strain evidence="10">YIM D21,KCTC 23444,ACCC 10710</strain>
    </source>
</reference>
<dbReference type="EMBL" id="FOMS01000005">
    <property type="protein sequence ID" value="SFE02182.1"/>
    <property type="molecule type" value="Genomic_DNA"/>
</dbReference>
<evidence type="ECO:0000313" key="9">
    <source>
        <dbReference type="EMBL" id="SFE02182.1"/>
    </source>
</evidence>
<comment type="similarity">
    <text evidence="2 6">Belongs to the cytochrome c oxidase subunit 3 family.</text>
</comment>
<sequence length="209" mass="23434">MSEALHEPFEDISKQRSAEQAGIWIFLASEVIFFGGLFLGYAVYRYRYPDGFAQALAETNLTLGVVNTILLLCSSATMALSVWAGHAEMRRLVVLGLSATLLLGCGFLGVKGFEYYEDIHHHLVPGHPEFPVETIGAEMFFSLYWAMTALHGVHMAIGLGLIGWTILAVRGERLAWRETAHLHVVGLYWNLVDMVWIFLFPLLYLVGRM</sequence>
<evidence type="ECO:0000256" key="2">
    <source>
        <dbReference type="ARBA" id="ARBA00010581"/>
    </source>
</evidence>
<evidence type="ECO:0000259" key="8">
    <source>
        <dbReference type="PROSITE" id="PS50253"/>
    </source>
</evidence>
<dbReference type="Gene3D" id="1.20.120.80">
    <property type="entry name" value="Cytochrome c oxidase, subunit III, four-helix bundle"/>
    <property type="match status" value="1"/>
</dbReference>
<evidence type="ECO:0000256" key="5">
    <source>
        <dbReference type="ARBA" id="ARBA00023136"/>
    </source>
</evidence>
<dbReference type="Proteomes" id="UP000325289">
    <property type="component" value="Unassembled WGS sequence"/>
</dbReference>
<keyword evidence="10" id="KW-1185">Reference proteome</keyword>
<dbReference type="PROSITE" id="PS50253">
    <property type="entry name" value="COX3"/>
    <property type="match status" value="1"/>
</dbReference>
<gene>
    <name evidence="9" type="ORF">SAMN04515678_105228</name>
</gene>
<dbReference type="GO" id="GO:0019646">
    <property type="term" value="P:aerobic electron transport chain"/>
    <property type="evidence" value="ECO:0007669"/>
    <property type="project" value="InterPro"/>
</dbReference>
<feature type="transmembrane region" description="Helical" evidence="7">
    <location>
        <begin position="92"/>
        <end position="110"/>
    </location>
</feature>
<dbReference type="PANTHER" id="PTHR11403:SF6">
    <property type="entry name" value="NITRIC OXIDE REDUCTASE SUBUNIT E"/>
    <property type="match status" value="1"/>
</dbReference>
<dbReference type="Pfam" id="PF00510">
    <property type="entry name" value="COX3"/>
    <property type="match status" value="1"/>
</dbReference>
<dbReference type="PANTHER" id="PTHR11403">
    <property type="entry name" value="CYTOCHROME C OXIDASE SUBUNIT III"/>
    <property type="match status" value="1"/>
</dbReference>
<dbReference type="InterPro" id="IPR000298">
    <property type="entry name" value="Cyt_c_oxidase-like_su3"/>
</dbReference>
<feature type="transmembrane region" description="Helical" evidence="7">
    <location>
        <begin position="21"/>
        <end position="44"/>
    </location>
</feature>
<protein>
    <submittedName>
        <fullName evidence="9">Cytochrome c oxidase subunit 3</fullName>
    </submittedName>
</protein>
<dbReference type="InterPro" id="IPR035973">
    <property type="entry name" value="Cyt_c_oxidase_su3-like_sf"/>
</dbReference>
<keyword evidence="5 7" id="KW-0472">Membrane</keyword>
<name>A0A1I1X4A4_9RHOB</name>
<evidence type="ECO:0000256" key="7">
    <source>
        <dbReference type="SAM" id="Phobius"/>
    </source>
</evidence>
<evidence type="ECO:0000256" key="3">
    <source>
        <dbReference type="ARBA" id="ARBA00022692"/>
    </source>
</evidence>
<feature type="transmembrane region" description="Helical" evidence="7">
    <location>
        <begin position="64"/>
        <end position="85"/>
    </location>
</feature>
<feature type="domain" description="Heme-copper oxidase subunit III family profile" evidence="8">
    <location>
        <begin position="1"/>
        <end position="208"/>
    </location>
</feature>
<keyword evidence="3 6" id="KW-0812">Transmembrane</keyword>
<accession>A0A1I1X4A4</accession>
<dbReference type="AlphaFoldDB" id="A0A1I1X4A4"/>
<feature type="transmembrane region" description="Helical" evidence="7">
    <location>
        <begin position="187"/>
        <end position="206"/>
    </location>
</feature>
<dbReference type="InterPro" id="IPR013833">
    <property type="entry name" value="Cyt_c_oxidase_su3_a-hlx"/>
</dbReference>
<dbReference type="SUPFAM" id="SSF81452">
    <property type="entry name" value="Cytochrome c oxidase subunit III-like"/>
    <property type="match status" value="1"/>
</dbReference>
<dbReference type="OrthoDB" id="9810850at2"/>
<comment type="subcellular location">
    <subcellularLocation>
        <location evidence="6">Cell membrane</location>
        <topology evidence="6">Multi-pass membrane protein</topology>
    </subcellularLocation>
    <subcellularLocation>
        <location evidence="1">Membrane</location>
        <topology evidence="1">Multi-pass membrane protein</topology>
    </subcellularLocation>
</comment>
<feature type="transmembrane region" description="Helical" evidence="7">
    <location>
        <begin position="143"/>
        <end position="167"/>
    </location>
</feature>
<keyword evidence="4 7" id="KW-1133">Transmembrane helix</keyword>
<dbReference type="GO" id="GO:0005886">
    <property type="term" value="C:plasma membrane"/>
    <property type="evidence" value="ECO:0007669"/>
    <property type="project" value="UniProtKB-SubCell"/>
</dbReference>
<evidence type="ECO:0000256" key="6">
    <source>
        <dbReference type="RuleBase" id="RU003376"/>
    </source>
</evidence>
<proteinExistence type="inferred from homology"/>
<organism evidence="9 10">
    <name type="scientific">Roseivivax sediminis</name>
    <dbReference type="NCBI Taxonomy" id="936889"/>
    <lineage>
        <taxon>Bacteria</taxon>
        <taxon>Pseudomonadati</taxon>
        <taxon>Pseudomonadota</taxon>
        <taxon>Alphaproteobacteria</taxon>
        <taxon>Rhodobacterales</taxon>
        <taxon>Roseobacteraceae</taxon>
        <taxon>Roseivivax</taxon>
    </lineage>
</organism>